<feature type="transmembrane region" description="Helical" evidence="1">
    <location>
        <begin position="314"/>
        <end position="339"/>
    </location>
</feature>
<feature type="transmembrane region" description="Helical" evidence="1">
    <location>
        <begin position="56"/>
        <end position="80"/>
    </location>
</feature>
<evidence type="ECO:0000256" key="1">
    <source>
        <dbReference type="SAM" id="Phobius"/>
    </source>
</evidence>
<dbReference type="AlphaFoldDB" id="A0A1T4YJZ7"/>
<keyword evidence="1" id="KW-0472">Membrane</keyword>
<accession>A0A1T4YJZ7</accession>
<evidence type="ECO:0008006" key="4">
    <source>
        <dbReference type="Google" id="ProtNLM"/>
    </source>
</evidence>
<keyword evidence="1" id="KW-1133">Transmembrane helix</keyword>
<reference evidence="3" key="1">
    <citation type="submission" date="2017-02" db="EMBL/GenBank/DDBJ databases">
        <authorList>
            <person name="Varghese N."/>
            <person name="Submissions S."/>
        </authorList>
    </citation>
    <scope>NUCLEOTIDE SEQUENCE [LARGE SCALE GENOMIC DNA]</scope>
    <source>
        <strain evidence="3">VKM Ac-2052</strain>
    </source>
</reference>
<dbReference type="Proteomes" id="UP000189735">
    <property type="component" value="Unassembled WGS sequence"/>
</dbReference>
<dbReference type="RefSeq" id="WP_078715403.1">
    <property type="nucleotide sequence ID" value="NZ_FUYG01000011.1"/>
</dbReference>
<gene>
    <name evidence="2" type="ORF">SAMN06295879_3468</name>
</gene>
<proteinExistence type="predicted"/>
<evidence type="ECO:0000313" key="3">
    <source>
        <dbReference type="Proteomes" id="UP000189735"/>
    </source>
</evidence>
<protein>
    <recommendedName>
        <fullName evidence="4">DUF3137 domain-containing protein</fullName>
    </recommendedName>
</protein>
<sequence>MTGRARRLRDRPSWSRFIRTQGFSGSGLAAIVGGVVFAALVLTAVGVGLPLVLAEYTALIVFVGVPILVVIFAVSIFLAVRSTSRGARVQAWAEKSGMRYVHQRRSRNSAPWMGTPFARTGGYAVRHHAIGSDVETARFRSLPDGSGYHSAGLVNSFTFVRFTLPTSVPHLVVTSNRSSTLNAAGLAISGGRVLRGSIEFDSSFTLHCPADYERDALYIFTPDLLALMIDVAPGCDLELVDGTAYLYMSREPKLWDERVGADLLAVVELLRRKLDRQTRHYVDERSSAGTSRAGSPTVARSGLRLANRRSARGVLLATALWIPGIAVAVAIIAQALGWVSVL</sequence>
<organism evidence="2 3">
    <name type="scientific">Agreia bicolorata</name>
    <dbReference type="NCBI Taxonomy" id="110935"/>
    <lineage>
        <taxon>Bacteria</taxon>
        <taxon>Bacillati</taxon>
        <taxon>Actinomycetota</taxon>
        <taxon>Actinomycetes</taxon>
        <taxon>Micrococcales</taxon>
        <taxon>Microbacteriaceae</taxon>
        <taxon>Agreia</taxon>
    </lineage>
</organism>
<evidence type="ECO:0000313" key="2">
    <source>
        <dbReference type="EMBL" id="SKB02177.1"/>
    </source>
</evidence>
<name>A0A1T4YJZ7_9MICO</name>
<keyword evidence="1" id="KW-0812">Transmembrane</keyword>
<feature type="transmembrane region" description="Helical" evidence="1">
    <location>
        <begin position="21"/>
        <end position="44"/>
    </location>
</feature>
<dbReference type="EMBL" id="FUYG01000011">
    <property type="protein sequence ID" value="SKB02177.1"/>
    <property type="molecule type" value="Genomic_DNA"/>
</dbReference>